<dbReference type="GO" id="GO:0005739">
    <property type="term" value="C:mitochondrion"/>
    <property type="evidence" value="ECO:0007669"/>
    <property type="project" value="TreeGrafter"/>
</dbReference>
<dbReference type="EMBL" id="HF935724">
    <property type="protein sequence ID" value="CCX32081.1"/>
    <property type="molecule type" value="Genomic_DNA"/>
</dbReference>
<evidence type="ECO:0000256" key="1">
    <source>
        <dbReference type="SAM" id="MobiDB-lite"/>
    </source>
</evidence>
<evidence type="ECO:0000313" key="2">
    <source>
        <dbReference type="EMBL" id="CCX32081.1"/>
    </source>
</evidence>
<dbReference type="eggNOG" id="ENOG502S067">
    <property type="taxonomic scope" value="Eukaryota"/>
</dbReference>
<feature type="region of interest" description="Disordered" evidence="1">
    <location>
        <begin position="583"/>
        <end position="614"/>
    </location>
</feature>
<keyword evidence="3" id="KW-1185">Reference proteome</keyword>
<feature type="compositionally biased region" description="Acidic residues" evidence="1">
    <location>
        <begin position="157"/>
        <end position="173"/>
    </location>
</feature>
<feature type="compositionally biased region" description="Basic residues" evidence="1">
    <location>
        <begin position="756"/>
        <end position="765"/>
    </location>
</feature>
<name>U4LUZ6_PYROM</name>
<feature type="compositionally biased region" description="Basic residues" evidence="1">
    <location>
        <begin position="773"/>
        <end position="784"/>
    </location>
</feature>
<dbReference type="Proteomes" id="UP000018144">
    <property type="component" value="Unassembled WGS sequence"/>
</dbReference>
<dbReference type="OrthoDB" id="1696305at2759"/>
<dbReference type="InterPro" id="IPR027417">
    <property type="entry name" value="P-loop_NTPase"/>
</dbReference>
<reference evidence="2 3" key="1">
    <citation type="journal article" date="2013" name="PLoS Genet.">
        <title>The genome and development-dependent transcriptomes of Pyronema confluens: a window into fungal evolution.</title>
        <authorList>
            <person name="Traeger S."/>
            <person name="Altegoer F."/>
            <person name="Freitag M."/>
            <person name="Gabaldon T."/>
            <person name="Kempken F."/>
            <person name="Kumar A."/>
            <person name="Marcet-Houben M."/>
            <person name="Poggeler S."/>
            <person name="Stajich J.E."/>
            <person name="Nowrousian M."/>
        </authorList>
    </citation>
    <scope>NUCLEOTIDE SEQUENCE [LARGE SCALE GENOMIC DNA]</scope>
    <source>
        <strain evidence="3">CBS 100304</strain>
        <tissue evidence="2">Vegetative mycelium</tissue>
    </source>
</reference>
<dbReference type="SUPFAM" id="SSF52540">
    <property type="entry name" value="P-loop containing nucleoside triphosphate hydrolases"/>
    <property type="match status" value="1"/>
</dbReference>
<evidence type="ECO:0000313" key="3">
    <source>
        <dbReference type="Proteomes" id="UP000018144"/>
    </source>
</evidence>
<dbReference type="Gene3D" id="3.40.50.300">
    <property type="entry name" value="P-loop containing nucleotide triphosphate hydrolases"/>
    <property type="match status" value="1"/>
</dbReference>
<organism evidence="2 3">
    <name type="scientific">Pyronema omphalodes (strain CBS 100304)</name>
    <name type="common">Pyronema confluens</name>
    <dbReference type="NCBI Taxonomy" id="1076935"/>
    <lineage>
        <taxon>Eukaryota</taxon>
        <taxon>Fungi</taxon>
        <taxon>Dikarya</taxon>
        <taxon>Ascomycota</taxon>
        <taxon>Pezizomycotina</taxon>
        <taxon>Pezizomycetes</taxon>
        <taxon>Pezizales</taxon>
        <taxon>Pyronemataceae</taxon>
        <taxon>Pyronema</taxon>
    </lineage>
</organism>
<sequence length="784" mass="87503">MASRTALRLSRQISILNRNCYRIGSQQAYRPLATWSLPLLRRCYSTEHATPSSSAQVHIPTAPHSPAALPKYKIPSQCPGCGAPSQQTHESLPGYYPRKPPARMEAAVFENATLTESENAVWREAVIRAGSDPALLKQLGLASNSLSQISERVVEDGPESFEESFEEPVEESYDGPKRRHKKAKKSDPPKFDPICNRCHELKHHHQAPPLPAYPTLETLATLLQTSRHKHNHIYHLIDAADFPMTLRPSMQRYLYKNLPKSITRNLTISYVITRCDILSPARESVASLMTYLKSVLKEKLPENQRVESPYNKIYAISSRSGWDIGKLKDEIASRRGGVWIVGAVNVGKSTLMRDIWPKGGVLRPVDLNDAAEFDILPENHAEIDYVDQEYYDDIPDLPPLDAADATPPELDQILASAVEKTIEKPAKPNTARPADYIPPLISEVPGTTAAPLRVSYISANRGGKLKGEVVDLPGLERWVGFPGTGLMPYVRPDRHRMLSMKKRINPEQITLKPGQSIVLGGLVMITPKTETLHVQINPFTVLPVHVARTEKCRRLLNHPDPEHALGAWAEAFYQNPETVGRHKLTETQIRSVQGRRGDDKDGDDGEVESVQLLSPNELAPVPEVSEAEAEILGPQDTDHKQSWLMPDAVTPLPTAFKSAGVFTLAEDVTPRRNPMLKSKSPEALKMLPYKVLATDIVMDGIGWVEISCQVRNRRDTGYQTVDVEVFTPEGKGVMQRRCMELYMRLEESARNAGLRSGKHVRPRGSKKGEKKQMKIARRVRSNVG</sequence>
<proteinExistence type="predicted"/>
<accession>U4LUZ6</accession>
<feature type="region of interest" description="Disordered" evidence="1">
    <location>
        <begin position="752"/>
        <end position="784"/>
    </location>
</feature>
<feature type="region of interest" description="Disordered" evidence="1">
    <location>
        <begin position="157"/>
        <end position="189"/>
    </location>
</feature>
<dbReference type="PANTHER" id="PTHR46434">
    <property type="entry name" value="GENETIC INTERACTOR OF PROHIBITINS 3, MITOCHONDRIAL"/>
    <property type="match status" value="1"/>
</dbReference>
<dbReference type="PANTHER" id="PTHR46434:SF1">
    <property type="entry name" value="GENETIC INTERACTOR OF PROHIBITINS 3, MITOCHONDRIAL"/>
    <property type="match status" value="1"/>
</dbReference>
<dbReference type="STRING" id="1076935.U4LUZ6"/>
<protein>
    <submittedName>
        <fullName evidence="2">Similar to Genetic interactor of prohibitins 3, mitochondrial acc. no. E7QKV3</fullName>
    </submittedName>
</protein>
<dbReference type="AlphaFoldDB" id="U4LUZ6"/>
<gene>
    <name evidence="2" type="ORF">PCON_12351</name>
</gene>
<dbReference type="InterPro" id="IPR050896">
    <property type="entry name" value="Mito_lipid_metab_GTPase"/>
</dbReference>